<evidence type="ECO:0000313" key="2">
    <source>
        <dbReference type="Proteomes" id="UP000483820"/>
    </source>
</evidence>
<dbReference type="EMBL" id="WUAV01000003">
    <property type="protein sequence ID" value="KAF1762896.1"/>
    <property type="molecule type" value="Genomic_DNA"/>
</dbReference>
<dbReference type="AlphaFoldDB" id="A0A6A5H7Q0"/>
<name>A0A6A5H7Q0_CAERE</name>
<protein>
    <recommendedName>
        <fullName evidence="3">Integrase zinc-binding domain-containing protein</fullName>
    </recommendedName>
</protein>
<comment type="caution">
    <text evidence="1">The sequence shown here is derived from an EMBL/GenBank/DDBJ whole genome shotgun (WGS) entry which is preliminary data.</text>
</comment>
<accession>A0A6A5H7Q0</accession>
<dbReference type="RefSeq" id="XP_053587840.1">
    <property type="nucleotide sequence ID" value="XM_053728263.1"/>
</dbReference>
<sequence length="71" mass="8317">MDRHENRQRRTTSKDTKYGKKLIKKIHGDLQEGAHMGRDKTYHKVKETVCARFGVPKINFVTMAQLLLKMC</sequence>
<gene>
    <name evidence="1" type="ORF">GCK72_011160</name>
</gene>
<dbReference type="KEGG" id="crq:GCK72_011160"/>
<dbReference type="GeneID" id="78775111"/>
<evidence type="ECO:0008006" key="3">
    <source>
        <dbReference type="Google" id="ProtNLM"/>
    </source>
</evidence>
<evidence type="ECO:0000313" key="1">
    <source>
        <dbReference type="EMBL" id="KAF1762896.1"/>
    </source>
</evidence>
<dbReference type="Proteomes" id="UP000483820">
    <property type="component" value="Chromosome III"/>
</dbReference>
<organism evidence="1 2">
    <name type="scientific">Caenorhabditis remanei</name>
    <name type="common">Caenorhabditis vulgaris</name>
    <dbReference type="NCBI Taxonomy" id="31234"/>
    <lineage>
        <taxon>Eukaryota</taxon>
        <taxon>Metazoa</taxon>
        <taxon>Ecdysozoa</taxon>
        <taxon>Nematoda</taxon>
        <taxon>Chromadorea</taxon>
        <taxon>Rhabditida</taxon>
        <taxon>Rhabditina</taxon>
        <taxon>Rhabditomorpha</taxon>
        <taxon>Rhabditoidea</taxon>
        <taxon>Rhabditidae</taxon>
        <taxon>Peloderinae</taxon>
        <taxon>Caenorhabditis</taxon>
    </lineage>
</organism>
<reference evidence="1 2" key="1">
    <citation type="submission" date="2019-12" db="EMBL/GenBank/DDBJ databases">
        <title>Chromosome-level assembly of the Caenorhabditis remanei genome.</title>
        <authorList>
            <person name="Teterina A.A."/>
            <person name="Willis J.H."/>
            <person name="Phillips P.C."/>
        </authorList>
    </citation>
    <scope>NUCLEOTIDE SEQUENCE [LARGE SCALE GENOMIC DNA]</scope>
    <source>
        <strain evidence="1 2">PX506</strain>
        <tissue evidence="1">Whole organism</tissue>
    </source>
</reference>
<dbReference type="CTD" id="78775111"/>
<proteinExistence type="predicted"/>